<evidence type="ECO:0000313" key="2">
    <source>
        <dbReference type="EMBL" id="HIV14073.1"/>
    </source>
</evidence>
<gene>
    <name evidence="2" type="ORF">IAA63_13190</name>
</gene>
<dbReference type="EMBL" id="DVON01000280">
    <property type="protein sequence ID" value="HIV14073.1"/>
    <property type="molecule type" value="Genomic_DNA"/>
</dbReference>
<dbReference type="Proteomes" id="UP000886723">
    <property type="component" value="Unassembled WGS sequence"/>
</dbReference>
<accession>A0A9D1NXF0</accession>
<comment type="caution">
    <text evidence="2">The sequence shown here is derived from an EMBL/GenBank/DDBJ whole genome shotgun (WGS) entry which is preliminary data.</text>
</comment>
<evidence type="ECO:0000259" key="1">
    <source>
        <dbReference type="Pfam" id="PF13274"/>
    </source>
</evidence>
<feature type="non-terminal residue" evidence="2">
    <location>
        <position position="1"/>
    </location>
</feature>
<reference evidence="2" key="2">
    <citation type="journal article" date="2021" name="PeerJ">
        <title>Extensive microbial diversity within the chicken gut microbiome revealed by metagenomics and culture.</title>
        <authorList>
            <person name="Gilroy R."/>
            <person name="Ravi A."/>
            <person name="Getino M."/>
            <person name="Pursley I."/>
            <person name="Horton D.L."/>
            <person name="Alikhan N.F."/>
            <person name="Baker D."/>
            <person name="Gharbi K."/>
            <person name="Hall N."/>
            <person name="Watson M."/>
            <person name="Adriaenssens E.M."/>
            <person name="Foster-Nyarko E."/>
            <person name="Jarju S."/>
            <person name="Secka A."/>
            <person name="Antonio M."/>
            <person name="Oren A."/>
            <person name="Chaudhuri R.R."/>
            <person name="La Ragione R."/>
            <person name="Hildebrand F."/>
            <person name="Pallen M.J."/>
        </authorList>
    </citation>
    <scope>NUCLEOTIDE SEQUENCE</scope>
    <source>
        <strain evidence="2">ChiBcec2-4451</strain>
    </source>
</reference>
<reference evidence="2" key="1">
    <citation type="submission" date="2020-10" db="EMBL/GenBank/DDBJ databases">
        <authorList>
            <person name="Gilroy R."/>
        </authorList>
    </citation>
    <scope>NUCLEOTIDE SEQUENCE</scope>
    <source>
        <strain evidence="2">ChiBcec2-4451</strain>
    </source>
</reference>
<proteinExistence type="predicted"/>
<feature type="domain" description="Antitoxin SocA-like Panacea" evidence="1">
    <location>
        <begin position="21"/>
        <end position="73"/>
    </location>
</feature>
<name>A0A9D1NXF0_9FIRM</name>
<sequence length="94" mass="10670">VPVAHDAIIALQGVPCEEEYIKEEEIIAYNFSLNEEPSCPALSNDDKGILDIVIEKLGKMSKRQIVSFMHMEQAYIRTAQQDAILFEYAKNLQI</sequence>
<organism evidence="2 3">
    <name type="scientific">Candidatus Pullilachnospira stercoravium</name>
    <dbReference type="NCBI Taxonomy" id="2840913"/>
    <lineage>
        <taxon>Bacteria</taxon>
        <taxon>Bacillati</taxon>
        <taxon>Bacillota</taxon>
        <taxon>Clostridia</taxon>
        <taxon>Lachnospirales</taxon>
        <taxon>Lachnospiraceae</taxon>
        <taxon>Lachnospiraceae incertae sedis</taxon>
        <taxon>Candidatus Pullilachnospira</taxon>
    </lineage>
</organism>
<evidence type="ECO:0000313" key="3">
    <source>
        <dbReference type="Proteomes" id="UP000886723"/>
    </source>
</evidence>
<dbReference type="InterPro" id="IPR025272">
    <property type="entry name" value="SocA_Panacea"/>
</dbReference>
<dbReference type="AlphaFoldDB" id="A0A9D1NXF0"/>
<protein>
    <submittedName>
        <fullName evidence="2">DUF4065 domain-containing protein</fullName>
    </submittedName>
</protein>
<dbReference type="Pfam" id="PF13274">
    <property type="entry name" value="SocA_Panacea"/>
    <property type="match status" value="1"/>
</dbReference>